<evidence type="ECO:0008006" key="4">
    <source>
        <dbReference type="Google" id="ProtNLM"/>
    </source>
</evidence>
<dbReference type="STRING" id="314283.MED297_00275"/>
<keyword evidence="3" id="KW-1185">Reference proteome</keyword>
<sequence>MKFPVPKILSAVTIGLTLIGVAILTLIDEQRTIWHVVSRLNEVGAEHQSLASGLFLLIGVFWIGTLDQTRRWLEPQPFDGWLRFSAMAFAASYLLSMVFPCDEGCKPSGSLSQWLHLTLVWGLYFGPAVFAARALQQYSGLIRGLSIVVILFFAVLHVDLLFFDGRTSGVWQRAYEAVFCLLWWQVLSRLLRTPD</sequence>
<dbReference type="AlphaFoldDB" id="A4BJT9"/>
<evidence type="ECO:0000313" key="3">
    <source>
        <dbReference type="Proteomes" id="UP000005953"/>
    </source>
</evidence>
<comment type="caution">
    <text evidence="2">The sequence shown here is derived from an EMBL/GenBank/DDBJ whole genome shotgun (WGS) entry which is preliminary data.</text>
</comment>
<feature type="transmembrane region" description="Helical" evidence="1">
    <location>
        <begin position="78"/>
        <end position="99"/>
    </location>
</feature>
<feature type="transmembrane region" description="Helical" evidence="1">
    <location>
        <begin position="47"/>
        <end position="66"/>
    </location>
</feature>
<keyword evidence="1" id="KW-0472">Membrane</keyword>
<reference evidence="2 3" key="1">
    <citation type="submission" date="2006-02" db="EMBL/GenBank/DDBJ databases">
        <authorList>
            <person name="Pinhassi J."/>
            <person name="Pedros-Alio C."/>
            <person name="Ferriera S."/>
            <person name="Johnson J."/>
            <person name="Kravitz S."/>
            <person name="Halpern A."/>
            <person name="Remington K."/>
            <person name="Beeson K."/>
            <person name="Tran B."/>
            <person name="Rogers Y.-H."/>
            <person name="Friedman R."/>
            <person name="Venter J.C."/>
        </authorList>
    </citation>
    <scope>NUCLEOTIDE SEQUENCE [LARGE SCALE GENOMIC DNA]</scope>
    <source>
        <strain evidence="2 3">MED297</strain>
    </source>
</reference>
<dbReference type="Proteomes" id="UP000005953">
    <property type="component" value="Unassembled WGS sequence"/>
</dbReference>
<evidence type="ECO:0000313" key="2">
    <source>
        <dbReference type="EMBL" id="EAR07606.1"/>
    </source>
</evidence>
<feature type="transmembrane region" description="Helical" evidence="1">
    <location>
        <begin position="7"/>
        <end position="27"/>
    </location>
</feature>
<dbReference type="EMBL" id="AAOE01000037">
    <property type="protein sequence ID" value="EAR07606.1"/>
    <property type="molecule type" value="Genomic_DNA"/>
</dbReference>
<feature type="transmembrane region" description="Helical" evidence="1">
    <location>
        <begin position="144"/>
        <end position="162"/>
    </location>
</feature>
<dbReference type="HOGENOM" id="CLU_1395322_0_0_6"/>
<evidence type="ECO:0000256" key="1">
    <source>
        <dbReference type="SAM" id="Phobius"/>
    </source>
</evidence>
<dbReference type="OrthoDB" id="679392at2"/>
<proteinExistence type="predicted"/>
<keyword evidence="1" id="KW-1133">Transmembrane helix</keyword>
<feature type="transmembrane region" description="Helical" evidence="1">
    <location>
        <begin position="111"/>
        <end position="132"/>
    </location>
</feature>
<organism evidence="2 3">
    <name type="scientific">Reinekea blandensis MED297</name>
    <dbReference type="NCBI Taxonomy" id="314283"/>
    <lineage>
        <taxon>Bacteria</taxon>
        <taxon>Pseudomonadati</taxon>
        <taxon>Pseudomonadota</taxon>
        <taxon>Gammaproteobacteria</taxon>
        <taxon>Oceanospirillales</taxon>
        <taxon>Saccharospirillaceae</taxon>
        <taxon>Reinekea</taxon>
    </lineage>
</organism>
<accession>A4BJT9</accession>
<name>A4BJT9_9GAMM</name>
<keyword evidence="1" id="KW-0812">Transmembrane</keyword>
<protein>
    <recommendedName>
        <fullName evidence="4">DUF998 domain-containing protein</fullName>
    </recommendedName>
</protein>
<gene>
    <name evidence="2" type="ORF">MED297_00275</name>
</gene>
<dbReference type="RefSeq" id="WP_008046304.1">
    <property type="nucleotide sequence ID" value="NZ_CH724153.1"/>
</dbReference>